<dbReference type="AlphaFoldDB" id="A0A9X2SYR6"/>
<dbReference type="GO" id="GO:0006559">
    <property type="term" value="P:L-phenylalanine catabolic process"/>
    <property type="evidence" value="ECO:0007669"/>
    <property type="project" value="UniProtKB-KW"/>
</dbReference>
<evidence type="ECO:0000256" key="9">
    <source>
        <dbReference type="ARBA" id="ARBA00022842"/>
    </source>
</evidence>
<dbReference type="InterPro" id="IPR011234">
    <property type="entry name" value="Fumarylacetoacetase-like_C"/>
</dbReference>
<keyword evidence="11" id="KW-0585">Phenylalanine catabolism</keyword>
<dbReference type="PANTHER" id="PTHR43069:SF2">
    <property type="entry name" value="FUMARYLACETOACETASE"/>
    <property type="match status" value="1"/>
</dbReference>
<evidence type="ECO:0000256" key="8">
    <source>
        <dbReference type="ARBA" id="ARBA00022837"/>
    </source>
</evidence>
<dbReference type="Pfam" id="PF01557">
    <property type="entry name" value="FAA_hydrolase"/>
    <property type="match status" value="1"/>
</dbReference>
<reference evidence="17" key="1">
    <citation type="submission" date="2022-08" db="EMBL/GenBank/DDBJ databases">
        <authorList>
            <person name="Zhang D."/>
        </authorList>
    </citation>
    <scope>NUCLEOTIDE SEQUENCE</scope>
    <source>
        <strain evidence="17">XJ19-11</strain>
    </source>
</reference>
<protein>
    <recommendedName>
        <fullName evidence="5">fumarylacetoacetase</fullName>
        <ecNumber evidence="5">3.7.1.2</ecNumber>
    </recommendedName>
</protein>
<dbReference type="Proteomes" id="UP001142175">
    <property type="component" value="Unassembled WGS sequence"/>
</dbReference>
<dbReference type="FunFam" id="3.90.850.10:FF:000004">
    <property type="entry name" value="Fumarylacetoacetase"/>
    <property type="match status" value="1"/>
</dbReference>
<evidence type="ECO:0000256" key="13">
    <source>
        <dbReference type="PIRSR" id="PIRSR605959-2"/>
    </source>
</evidence>
<keyword evidence="18" id="KW-1185">Reference proteome</keyword>
<evidence type="ECO:0000313" key="17">
    <source>
        <dbReference type="EMBL" id="MCR9015499.1"/>
    </source>
</evidence>
<evidence type="ECO:0000256" key="6">
    <source>
        <dbReference type="ARBA" id="ARBA00022723"/>
    </source>
</evidence>
<evidence type="ECO:0000259" key="15">
    <source>
        <dbReference type="Pfam" id="PF01557"/>
    </source>
</evidence>
<proteinExistence type="inferred from homology"/>
<feature type="domain" description="Fumarylacetoacetase-like C-terminal" evidence="15">
    <location>
        <begin position="134"/>
        <end position="420"/>
    </location>
</feature>
<evidence type="ECO:0000259" key="16">
    <source>
        <dbReference type="Pfam" id="PF09298"/>
    </source>
</evidence>
<feature type="binding site" evidence="14">
    <location>
        <position position="208"/>
    </location>
    <ligand>
        <name>Ca(2+)</name>
        <dbReference type="ChEBI" id="CHEBI:29108"/>
    </ligand>
</feature>
<comment type="pathway">
    <text evidence="3">Amino-acid degradation; L-phenylalanine degradation; acetoacetate and fumarate from L-phenylalanine: step 6/6.</text>
</comment>
<feature type="binding site" evidence="13">
    <location>
        <position position="358"/>
    </location>
    <ligand>
        <name>substrate</name>
    </ligand>
</feature>
<evidence type="ECO:0000256" key="1">
    <source>
        <dbReference type="ARBA" id="ARBA00001913"/>
    </source>
</evidence>
<evidence type="ECO:0000256" key="12">
    <source>
        <dbReference type="PIRSR" id="PIRSR605959-1"/>
    </source>
</evidence>
<feature type="binding site" evidence="13">
    <location>
        <position position="151"/>
    </location>
    <ligand>
        <name>substrate</name>
    </ligand>
</feature>
<feature type="binding site" evidence="13">
    <location>
        <position position="249"/>
    </location>
    <ligand>
        <name>substrate</name>
    </ligand>
</feature>
<evidence type="ECO:0000313" key="18">
    <source>
        <dbReference type="Proteomes" id="UP001142175"/>
    </source>
</evidence>
<evidence type="ECO:0000256" key="7">
    <source>
        <dbReference type="ARBA" id="ARBA00022801"/>
    </source>
</evidence>
<name>A0A9X2SYR6_9BACT</name>
<evidence type="ECO:0000256" key="10">
    <source>
        <dbReference type="ARBA" id="ARBA00022878"/>
    </source>
</evidence>
<dbReference type="NCBIfam" id="TIGR01266">
    <property type="entry name" value="fum_ac_acetase"/>
    <property type="match status" value="1"/>
</dbReference>
<feature type="binding site" evidence="14">
    <location>
        <position position="210"/>
    </location>
    <ligand>
        <name>Ca(2+)</name>
        <dbReference type="ChEBI" id="CHEBI:29108"/>
    </ligand>
</feature>
<dbReference type="Pfam" id="PF09298">
    <property type="entry name" value="FAA_hydrolase_N"/>
    <property type="match status" value="1"/>
</dbReference>
<feature type="binding site" evidence="14">
    <location>
        <position position="266"/>
    </location>
    <ligand>
        <name>Mg(2+)</name>
        <dbReference type="ChEBI" id="CHEBI:18420"/>
    </ligand>
</feature>
<keyword evidence="7 17" id="KW-0378">Hydrolase</keyword>
<organism evidence="17 18">
    <name type="scientific">Aquiflexum gelatinilyticum</name>
    <dbReference type="NCBI Taxonomy" id="2961943"/>
    <lineage>
        <taxon>Bacteria</taxon>
        <taxon>Pseudomonadati</taxon>
        <taxon>Bacteroidota</taxon>
        <taxon>Cytophagia</taxon>
        <taxon>Cytophagales</taxon>
        <taxon>Cyclobacteriaceae</taxon>
        <taxon>Aquiflexum</taxon>
    </lineage>
</organism>
<feature type="domain" description="Fumarylacetoacetase N-terminal" evidence="16">
    <location>
        <begin position="26"/>
        <end position="127"/>
    </location>
</feature>
<dbReference type="SUPFAM" id="SSF56529">
    <property type="entry name" value="FAH"/>
    <property type="match status" value="1"/>
</dbReference>
<evidence type="ECO:0000256" key="5">
    <source>
        <dbReference type="ARBA" id="ARBA00012094"/>
    </source>
</evidence>
<dbReference type="GO" id="GO:1902000">
    <property type="term" value="P:homogentisate catabolic process"/>
    <property type="evidence" value="ECO:0007669"/>
    <property type="project" value="TreeGrafter"/>
</dbReference>
<feature type="binding site" evidence="14">
    <location>
        <position position="262"/>
    </location>
    <ligand>
        <name>Mg(2+)</name>
        <dbReference type="ChEBI" id="CHEBI:18420"/>
    </ligand>
</feature>
<dbReference type="InterPro" id="IPR005959">
    <property type="entry name" value="Fumarylacetoacetase"/>
</dbReference>
<evidence type="ECO:0000256" key="14">
    <source>
        <dbReference type="PIRSR" id="PIRSR605959-3"/>
    </source>
</evidence>
<keyword evidence="6 14" id="KW-0479">Metal-binding</keyword>
<evidence type="ECO:0000256" key="3">
    <source>
        <dbReference type="ARBA" id="ARBA00004782"/>
    </source>
</evidence>
<dbReference type="Gene3D" id="3.90.850.10">
    <property type="entry name" value="Fumarylacetoacetase-like, C-terminal domain"/>
    <property type="match status" value="1"/>
</dbReference>
<sequence>MSESAAKPVLKSWVPVPKDSDFSIFNLPFGIFQTKRISPRAGIAIGDKIVDLAVLHEEGFFSEMTQMPHGVFQKDSLNDFIALGKATTKRVRDKVQDLLKEENGALRDHQSRGKAIVGRNEAQMLLPVKIGDYTDFYSSLEHATNVGKMFRDPENALLPNWKHLPVGYHGRASSIVPSGSPIIRPKGQFKDPDMAVPEFGPSKRLDFELEMAFVIGKPTKMGDSVSTEDAEDYIFGMVLFNDWSARDIQAWEYVPLGPFLGKSFASSISPWIVTLEALEPFRVAGPKQEPDVLPYLQYQTDHAFDIKLEVLLQPEGLKATKVCTSNFKYMYWNIAQQLAHHTINGCNINVGDMMASGTISGPTEDSFGSMLELSWKGTKPVLLEEGGERKFIQDGDSVIMKGYAEKDGIRIGFGEVEGKVLPAK</sequence>
<feature type="binding site" evidence="13">
    <location>
        <position position="137"/>
    </location>
    <ligand>
        <name>substrate</name>
    </ligand>
</feature>
<feature type="binding site" evidence="14">
    <location>
        <position position="242"/>
    </location>
    <ligand>
        <name>Mg(2+)</name>
        <dbReference type="ChEBI" id="CHEBI:18420"/>
    </ligand>
</feature>
<evidence type="ECO:0000256" key="2">
    <source>
        <dbReference type="ARBA" id="ARBA00001946"/>
    </source>
</evidence>
<keyword evidence="9 14" id="KW-0460">Magnesium</keyword>
<feature type="active site" description="Proton acceptor" evidence="12">
    <location>
        <position position="142"/>
    </location>
</feature>
<keyword evidence="8 14" id="KW-0106">Calcium</keyword>
<comment type="caution">
    <text evidence="17">The sequence shown here is derived from an EMBL/GenBank/DDBJ whole genome shotgun (WGS) entry which is preliminary data.</text>
</comment>
<dbReference type="PANTHER" id="PTHR43069">
    <property type="entry name" value="FUMARYLACETOACETASE"/>
    <property type="match status" value="1"/>
</dbReference>
<dbReference type="InterPro" id="IPR036663">
    <property type="entry name" value="Fumarylacetoacetase_C_sf"/>
</dbReference>
<dbReference type="EC" id="3.7.1.2" evidence="5"/>
<gene>
    <name evidence="17" type="primary">fahA</name>
    <name evidence="17" type="ORF">NU887_10670</name>
</gene>
<feature type="binding site" evidence="14">
    <location>
        <position position="242"/>
    </location>
    <ligand>
        <name>Ca(2+)</name>
        <dbReference type="ChEBI" id="CHEBI:29108"/>
    </ligand>
</feature>
<dbReference type="Gene3D" id="2.30.30.230">
    <property type="entry name" value="Fumarylacetoacetase, N-terminal domain"/>
    <property type="match status" value="1"/>
</dbReference>
<keyword evidence="10" id="KW-0828">Tyrosine catabolism</keyword>
<feature type="binding site" evidence="14">
    <location>
        <position position="135"/>
    </location>
    <ligand>
        <name>Ca(2+)</name>
        <dbReference type="ChEBI" id="CHEBI:29108"/>
    </ligand>
</feature>
<dbReference type="GO" id="GO:0004334">
    <property type="term" value="F:fumarylacetoacetase activity"/>
    <property type="evidence" value="ECO:0007669"/>
    <property type="project" value="UniProtKB-EC"/>
</dbReference>
<dbReference type="GO" id="GO:0046872">
    <property type="term" value="F:metal ion binding"/>
    <property type="evidence" value="ECO:0007669"/>
    <property type="project" value="UniProtKB-KW"/>
</dbReference>
<evidence type="ECO:0000256" key="11">
    <source>
        <dbReference type="ARBA" id="ARBA00023232"/>
    </source>
</evidence>
<dbReference type="RefSeq" id="WP_258423353.1">
    <property type="nucleotide sequence ID" value="NZ_JANSUY010000007.1"/>
</dbReference>
<dbReference type="GO" id="GO:0006572">
    <property type="term" value="P:L-tyrosine catabolic process"/>
    <property type="evidence" value="ECO:0007669"/>
    <property type="project" value="UniProtKB-KW"/>
</dbReference>
<dbReference type="EMBL" id="JANSUY010000007">
    <property type="protein sequence ID" value="MCR9015499.1"/>
    <property type="molecule type" value="Genomic_DNA"/>
</dbReference>
<feature type="binding site" evidence="13">
    <location>
        <position position="253"/>
    </location>
    <ligand>
        <name>substrate</name>
    </ligand>
</feature>
<dbReference type="InterPro" id="IPR036462">
    <property type="entry name" value="Fumarylacetoacetase_N_sf"/>
</dbReference>
<comment type="cofactor">
    <cofactor evidence="2 14">
        <name>Mg(2+)</name>
        <dbReference type="ChEBI" id="CHEBI:18420"/>
    </cofactor>
</comment>
<dbReference type="InterPro" id="IPR015377">
    <property type="entry name" value="Fumarylacetoacetase_N"/>
</dbReference>
<dbReference type="SUPFAM" id="SSF63433">
    <property type="entry name" value="Fumarylacetoacetate hydrolase, FAH, N-terminal domain"/>
    <property type="match status" value="1"/>
</dbReference>
<comment type="cofactor">
    <cofactor evidence="1 14">
        <name>Ca(2+)</name>
        <dbReference type="ChEBI" id="CHEBI:29108"/>
    </cofactor>
</comment>
<accession>A0A9X2SYR6</accession>
<evidence type="ECO:0000256" key="4">
    <source>
        <dbReference type="ARBA" id="ARBA00010211"/>
    </source>
</evidence>
<comment type="similarity">
    <text evidence="4">Belongs to the FAH family.</text>
</comment>